<reference evidence="1 2" key="1">
    <citation type="submission" date="2019-03" db="EMBL/GenBank/DDBJ databases">
        <title>Single cell metagenomics reveals metabolic interactions within the superorganism composed of flagellate Streblomastix strix and complex community of Bacteroidetes bacteria on its surface.</title>
        <authorList>
            <person name="Treitli S.C."/>
            <person name="Kolisko M."/>
            <person name="Husnik F."/>
            <person name="Keeling P."/>
            <person name="Hampl V."/>
        </authorList>
    </citation>
    <scope>NUCLEOTIDE SEQUENCE [LARGE SCALE GENOMIC DNA]</scope>
    <source>
        <strain evidence="1">ST1C</strain>
    </source>
</reference>
<organism evidence="1 2">
    <name type="scientific">Streblomastix strix</name>
    <dbReference type="NCBI Taxonomy" id="222440"/>
    <lineage>
        <taxon>Eukaryota</taxon>
        <taxon>Metamonada</taxon>
        <taxon>Preaxostyla</taxon>
        <taxon>Oxymonadida</taxon>
        <taxon>Streblomastigidae</taxon>
        <taxon>Streblomastix</taxon>
    </lineage>
</organism>
<protein>
    <submittedName>
        <fullName evidence="1">Uncharacterized protein</fullName>
    </submittedName>
</protein>
<evidence type="ECO:0000313" key="1">
    <source>
        <dbReference type="EMBL" id="KAA6354078.1"/>
    </source>
</evidence>
<feature type="non-terminal residue" evidence="1">
    <location>
        <position position="127"/>
    </location>
</feature>
<proteinExistence type="predicted"/>
<accession>A0A5J4T7A2</accession>
<dbReference type="AlphaFoldDB" id="A0A5J4T7A2"/>
<gene>
    <name evidence="1" type="ORF">EZS28_050395</name>
</gene>
<evidence type="ECO:0000313" key="2">
    <source>
        <dbReference type="Proteomes" id="UP000324800"/>
    </source>
</evidence>
<dbReference type="EMBL" id="SNRW01036947">
    <property type="protein sequence ID" value="KAA6354078.1"/>
    <property type="molecule type" value="Genomic_DNA"/>
</dbReference>
<name>A0A5J4T7A2_9EUKA</name>
<dbReference type="Proteomes" id="UP000324800">
    <property type="component" value="Unassembled WGS sequence"/>
</dbReference>
<comment type="caution">
    <text evidence="1">The sequence shown here is derived from an EMBL/GenBank/DDBJ whole genome shotgun (WGS) entry which is preliminary data.</text>
</comment>
<sequence length="127" mass="13747">MSLQGDDVSLRFNNRQTDSAAEQGDFTHILDAVENGADGALIALQHYILGGQLTSNPELSQKTTEKVARTFFTQPDSKLTVTFASVLSSSLAWTGRMSEQTALEVFVSLLFGMLISDDAVESEIGMN</sequence>